<evidence type="ECO:0000256" key="4">
    <source>
        <dbReference type="ARBA" id="ARBA00023163"/>
    </source>
</evidence>
<dbReference type="CDD" id="cd00018">
    <property type="entry name" value="AP2"/>
    <property type="match status" value="1"/>
</dbReference>
<feature type="region of interest" description="Disordered" evidence="7">
    <location>
        <begin position="180"/>
        <end position="200"/>
    </location>
</feature>
<evidence type="ECO:0000256" key="7">
    <source>
        <dbReference type="SAM" id="MobiDB-lite"/>
    </source>
</evidence>
<keyword evidence="4" id="KW-0804">Transcription</keyword>
<keyword evidence="2" id="KW-0805">Transcription regulation</keyword>
<dbReference type="InterPro" id="IPR016177">
    <property type="entry name" value="DNA-bd_dom_sf"/>
</dbReference>
<feature type="compositionally biased region" description="Low complexity" evidence="7">
    <location>
        <begin position="411"/>
        <end position="422"/>
    </location>
</feature>
<feature type="region of interest" description="Disordered" evidence="7">
    <location>
        <begin position="94"/>
        <end position="133"/>
    </location>
</feature>
<reference evidence="10" key="2">
    <citation type="submission" date="2025-08" db="UniProtKB">
        <authorList>
            <consortium name="RefSeq"/>
        </authorList>
    </citation>
    <scope>IDENTIFICATION</scope>
    <source>
        <tissue evidence="10">Whole plant</tissue>
    </source>
</reference>
<reference evidence="9" key="1">
    <citation type="journal article" date="2016" name="Nat. Genet.">
        <title>The genome sequences of Arachis duranensis and Arachis ipaensis, the diploid ancestors of cultivated peanut.</title>
        <authorList>
            <person name="Bertioli D.J."/>
            <person name="Cannon S.B."/>
            <person name="Froenicke L."/>
            <person name="Huang G."/>
            <person name="Farmer A.D."/>
            <person name="Cannon E.K."/>
            <person name="Liu X."/>
            <person name="Gao D."/>
            <person name="Clevenger J."/>
            <person name="Dash S."/>
            <person name="Ren L."/>
            <person name="Moretzsohn M.C."/>
            <person name="Shirasawa K."/>
            <person name="Huang W."/>
            <person name="Vidigal B."/>
            <person name="Abernathy B."/>
            <person name="Chu Y."/>
            <person name="Niederhuth C.E."/>
            <person name="Umale P."/>
            <person name="Araujo A.C."/>
            <person name="Kozik A."/>
            <person name="Kim K.D."/>
            <person name="Burow M.D."/>
            <person name="Varshney R.K."/>
            <person name="Wang X."/>
            <person name="Zhang X."/>
            <person name="Barkley N."/>
            <person name="Guimaraes P.M."/>
            <person name="Isobe S."/>
            <person name="Guo B."/>
            <person name="Liao B."/>
            <person name="Stalker H.T."/>
            <person name="Schmitz R.J."/>
            <person name="Scheffler B.E."/>
            <person name="Leal-Bertioli S.C."/>
            <person name="Xun X."/>
            <person name="Jackson S.A."/>
            <person name="Michelmore R."/>
            <person name="Ozias-Akins P."/>
        </authorList>
    </citation>
    <scope>NUCLEOTIDE SEQUENCE [LARGE SCALE GENOMIC DNA]</scope>
    <source>
        <strain evidence="9">cv. V14167</strain>
    </source>
</reference>
<dbReference type="KEGG" id="adu:107463444"/>
<evidence type="ECO:0000256" key="2">
    <source>
        <dbReference type="ARBA" id="ARBA00023015"/>
    </source>
</evidence>
<comment type="similarity">
    <text evidence="6">Belongs to the AP2/ERF transcription factor family. ERF subfamily.</text>
</comment>
<dbReference type="InterPro" id="IPR036955">
    <property type="entry name" value="AP2/ERF_dom_sf"/>
</dbReference>
<feature type="region of interest" description="Disordered" evidence="7">
    <location>
        <begin position="383"/>
        <end position="446"/>
    </location>
</feature>
<feature type="compositionally biased region" description="Low complexity" evidence="7">
    <location>
        <begin position="387"/>
        <end position="402"/>
    </location>
</feature>
<evidence type="ECO:0000256" key="5">
    <source>
        <dbReference type="ARBA" id="ARBA00023242"/>
    </source>
</evidence>
<keyword evidence="3" id="KW-0238">DNA-binding</keyword>
<evidence type="ECO:0000313" key="10">
    <source>
        <dbReference type="RefSeq" id="XP_015937725.3"/>
    </source>
</evidence>
<evidence type="ECO:0000256" key="6">
    <source>
        <dbReference type="ARBA" id="ARBA00024343"/>
    </source>
</evidence>
<evidence type="ECO:0000256" key="1">
    <source>
        <dbReference type="ARBA" id="ARBA00004123"/>
    </source>
</evidence>
<dbReference type="GeneID" id="107463444"/>
<keyword evidence="9" id="KW-1185">Reference proteome</keyword>
<dbReference type="GO" id="GO:0003700">
    <property type="term" value="F:DNA-binding transcription factor activity"/>
    <property type="evidence" value="ECO:0007669"/>
    <property type="project" value="InterPro"/>
</dbReference>
<dbReference type="PANTHER" id="PTHR31190">
    <property type="entry name" value="DNA-BINDING DOMAIN"/>
    <property type="match status" value="1"/>
</dbReference>
<evidence type="ECO:0000259" key="8">
    <source>
        <dbReference type="PROSITE" id="PS51032"/>
    </source>
</evidence>
<dbReference type="InterPro" id="IPR001471">
    <property type="entry name" value="AP2/ERF_dom"/>
</dbReference>
<dbReference type="GO" id="GO:0005634">
    <property type="term" value="C:nucleus"/>
    <property type="evidence" value="ECO:0007669"/>
    <property type="project" value="UniProtKB-SubCell"/>
</dbReference>
<accession>A0A6P4BD88</accession>
<evidence type="ECO:0000256" key="3">
    <source>
        <dbReference type="ARBA" id="ARBA00023125"/>
    </source>
</evidence>
<name>A0A6P4BD88_ARADU</name>
<dbReference type="Proteomes" id="UP000515211">
    <property type="component" value="Chromosome 8"/>
</dbReference>
<protein>
    <submittedName>
        <fullName evidence="10">Ethylene-responsive transcription factor ERF114</fullName>
    </submittedName>
</protein>
<keyword evidence="5" id="KW-0539">Nucleus</keyword>
<dbReference type="Gene3D" id="3.30.730.10">
    <property type="entry name" value="AP2/ERF domain"/>
    <property type="match status" value="1"/>
</dbReference>
<dbReference type="PRINTS" id="PR00367">
    <property type="entry name" value="ETHRSPELEMNT"/>
</dbReference>
<comment type="subcellular location">
    <subcellularLocation>
        <location evidence="1">Nucleus</location>
    </subcellularLocation>
</comment>
<feature type="domain" description="AP2/ERF" evidence="8">
    <location>
        <begin position="263"/>
        <end position="320"/>
    </location>
</feature>
<dbReference type="GO" id="GO:0003677">
    <property type="term" value="F:DNA binding"/>
    <property type="evidence" value="ECO:0007669"/>
    <property type="project" value="UniProtKB-KW"/>
</dbReference>
<organism evidence="9 10">
    <name type="scientific">Arachis duranensis</name>
    <name type="common">Wild peanut</name>
    <dbReference type="NCBI Taxonomy" id="130453"/>
    <lineage>
        <taxon>Eukaryota</taxon>
        <taxon>Viridiplantae</taxon>
        <taxon>Streptophyta</taxon>
        <taxon>Embryophyta</taxon>
        <taxon>Tracheophyta</taxon>
        <taxon>Spermatophyta</taxon>
        <taxon>Magnoliopsida</taxon>
        <taxon>eudicotyledons</taxon>
        <taxon>Gunneridae</taxon>
        <taxon>Pentapetalae</taxon>
        <taxon>rosids</taxon>
        <taxon>fabids</taxon>
        <taxon>Fabales</taxon>
        <taxon>Fabaceae</taxon>
        <taxon>Papilionoideae</taxon>
        <taxon>50 kb inversion clade</taxon>
        <taxon>dalbergioids sensu lato</taxon>
        <taxon>Dalbergieae</taxon>
        <taxon>Pterocarpus clade</taxon>
        <taxon>Arachis</taxon>
    </lineage>
</organism>
<dbReference type="PANTHER" id="PTHR31190:SF489">
    <property type="entry name" value="ETHYLENE-RESPONSIVE TRANSCRIPTION FACTOR ERF113-RELATED"/>
    <property type="match status" value="1"/>
</dbReference>
<dbReference type="InterPro" id="IPR044808">
    <property type="entry name" value="ERF_plant"/>
</dbReference>
<dbReference type="GO" id="GO:0009873">
    <property type="term" value="P:ethylene-activated signaling pathway"/>
    <property type="evidence" value="ECO:0007669"/>
    <property type="project" value="InterPro"/>
</dbReference>
<dbReference type="SMART" id="SM00380">
    <property type="entry name" value="AP2"/>
    <property type="match status" value="1"/>
</dbReference>
<gene>
    <name evidence="10" type="primary">LOC107463444</name>
</gene>
<dbReference type="SUPFAM" id="SSF54171">
    <property type="entry name" value="DNA-binding domain"/>
    <property type="match status" value="1"/>
</dbReference>
<proteinExistence type="inferred from homology"/>
<dbReference type="FunFam" id="3.30.730.10:FF:000001">
    <property type="entry name" value="Ethylene-responsive transcription factor 2"/>
    <property type="match status" value="1"/>
</dbReference>
<sequence>MDMEVLHSTPTETLGSHPLSFSILFPEENGTADRDDAVPSKVTSEYDPSKHAWVVATTTIVLQTIYLGREFVEEEPQLPVVTFLDRNASASRKRSSKVVHLESDSETEEEEIRQPWPEGRHHGGGSRGGVGPLRKSKGGIHALFPHFGTPSSFGFTPPNGTGSSLHEKIDNKLIIKVDPSRHGKRSVSLEEAQKEEEEHHEHLFPIYSERSQQDMSAMVSVLTQVMGGGIPNDPLTPSHQSTNHNNQQSQPPSQDQGNIRRRHYRGVRQRPWGKWAAEIRDPQKAARVWLGTFETAEAAALAYDEAALRFKGSKAKLNFPERVQGTVEFGNYLTNFQQNNNQHQIQHQNTATQQNVQYPSQGIMTSSGGFGYDQQNMYFVPSHHQHYSSSSSSSSEPPHQHYNQQQELMRSYSLQYGGSSSSSDHHYHHQQYPTKNWNDDDMDGRQ</sequence>
<feature type="compositionally biased region" description="Low complexity" evidence="7">
    <location>
        <begin position="237"/>
        <end position="254"/>
    </location>
</feature>
<evidence type="ECO:0000313" key="9">
    <source>
        <dbReference type="Proteomes" id="UP000515211"/>
    </source>
</evidence>
<dbReference type="RefSeq" id="XP_015937725.3">
    <property type="nucleotide sequence ID" value="XM_016082239.3"/>
</dbReference>
<dbReference type="AlphaFoldDB" id="A0A6P4BD88"/>
<dbReference type="Pfam" id="PF00847">
    <property type="entry name" value="AP2"/>
    <property type="match status" value="1"/>
</dbReference>
<dbReference type="PROSITE" id="PS51032">
    <property type="entry name" value="AP2_ERF"/>
    <property type="match status" value="1"/>
</dbReference>
<feature type="region of interest" description="Disordered" evidence="7">
    <location>
        <begin position="226"/>
        <end position="259"/>
    </location>
</feature>